<feature type="domain" description="Putative peptidoglycan binding" evidence="1">
    <location>
        <begin position="214"/>
        <end position="279"/>
    </location>
</feature>
<comment type="caution">
    <text evidence="2">The sequence shown here is derived from an EMBL/GenBank/DDBJ whole genome shotgun (WGS) entry which is preliminary data.</text>
</comment>
<dbReference type="EMBL" id="JAXLPB010000001">
    <property type="protein sequence ID" value="MDY8107682.1"/>
    <property type="molecule type" value="Genomic_DNA"/>
</dbReference>
<accession>A0ABU5HXT2</accession>
<proteinExistence type="predicted"/>
<dbReference type="InterPro" id="IPR014927">
    <property type="entry name" value="PG-bd_2"/>
</dbReference>
<evidence type="ECO:0000313" key="2">
    <source>
        <dbReference type="EMBL" id="MDY8107682.1"/>
    </source>
</evidence>
<reference evidence="2 3" key="1">
    <citation type="submission" date="2023-12" db="EMBL/GenBank/DDBJ databases">
        <title>Description of Novel Strain Fulvimarina sp. 2208YS6-2-32 isolated from Uroteuthis (Photololigo) edulis.</title>
        <authorList>
            <person name="Park J.-S."/>
        </authorList>
    </citation>
    <scope>NUCLEOTIDE SEQUENCE [LARGE SCALE GENOMIC DNA]</scope>
    <source>
        <strain evidence="2 3">2208YS6-2-32</strain>
    </source>
</reference>
<sequence>MTYSIIGRDPETGAVGGAVQSKFPGVASIVLHGDARSGMVHTQAFSNPDHGRDGLDLMQLGASPRETIDILTRSDAARGQRQIAVMNLQGETAHHTGAQIGTWQGVSGGLAGTDCVAIGNSLSNDRVLAAMTDRFEQATGDLAARLVAALAAGRDEGGEFRGVQAAGVLVVKAGGGYGGRSGRLVDISVYDSASPIEELSRCYRLHRLSYFPSRDADIVPIEPETAAYLRAVLARVGLLETPSHGAWGERDIAAMARFMGQENYDNRIRDDARIDVEVLADIRARHGEA</sequence>
<dbReference type="Pfam" id="PF06267">
    <property type="entry name" value="DUF1028"/>
    <property type="match status" value="1"/>
</dbReference>
<dbReference type="InterPro" id="IPR029055">
    <property type="entry name" value="Ntn_hydrolases_N"/>
</dbReference>
<protein>
    <submittedName>
        <fullName evidence="2">DUF1028 domain-containing protein</fullName>
    </submittedName>
</protein>
<dbReference type="Proteomes" id="UP001294412">
    <property type="component" value="Unassembled WGS sequence"/>
</dbReference>
<dbReference type="SUPFAM" id="SSF56235">
    <property type="entry name" value="N-terminal nucleophile aminohydrolases (Ntn hydrolases)"/>
    <property type="match status" value="1"/>
</dbReference>
<gene>
    <name evidence="2" type="ORF">U0C82_00785</name>
</gene>
<keyword evidence="3" id="KW-1185">Reference proteome</keyword>
<dbReference type="Pfam" id="PF08823">
    <property type="entry name" value="PG_binding_2"/>
    <property type="match status" value="1"/>
</dbReference>
<evidence type="ECO:0000259" key="1">
    <source>
        <dbReference type="Pfam" id="PF08823"/>
    </source>
</evidence>
<organism evidence="2 3">
    <name type="scientific">Fulvimarina uroteuthidis</name>
    <dbReference type="NCBI Taxonomy" id="3098149"/>
    <lineage>
        <taxon>Bacteria</taxon>
        <taxon>Pseudomonadati</taxon>
        <taxon>Pseudomonadota</taxon>
        <taxon>Alphaproteobacteria</taxon>
        <taxon>Hyphomicrobiales</taxon>
        <taxon>Aurantimonadaceae</taxon>
        <taxon>Fulvimarina</taxon>
    </lineage>
</organism>
<dbReference type="InterPro" id="IPR010430">
    <property type="entry name" value="DUF1028"/>
</dbReference>
<dbReference type="PANTHER" id="PTHR39328">
    <property type="entry name" value="BLL2871 PROTEIN"/>
    <property type="match status" value="1"/>
</dbReference>
<dbReference type="RefSeq" id="WP_322184909.1">
    <property type="nucleotide sequence ID" value="NZ_JAXLPB010000001.1"/>
</dbReference>
<name>A0ABU5HXT2_9HYPH</name>
<dbReference type="PANTHER" id="PTHR39328:SF1">
    <property type="entry name" value="BLL2871 PROTEIN"/>
    <property type="match status" value="1"/>
</dbReference>
<dbReference type="Gene3D" id="3.60.20.10">
    <property type="entry name" value="Glutamine Phosphoribosylpyrophosphate, subunit 1, domain 1"/>
    <property type="match status" value="1"/>
</dbReference>
<evidence type="ECO:0000313" key="3">
    <source>
        <dbReference type="Proteomes" id="UP001294412"/>
    </source>
</evidence>